<dbReference type="RefSeq" id="WP_040134805.1">
    <property type="nucleotide sequence ID" value="NZ_CP009889.1"/>
</dbReference>
<evidence type="ECO:0000256" key="1">
    <source>
        <dbReference type="SAM" id="Phobius"/>
    </source>
</evidence>
<dbReference type="Proteomes" id="UP000030341">
    <property type="component" value="Chromosome 2"/>
</dbReference>
<evidence type="ECO:0000313" key="2">
    <source>
        <dbReference type="EMBL" id="AIY66523.1"/>
    </source>
</evidence>
<reference evidence="2 3" key="1">
    <citation type="submission" date="2014-11" db="EMBL/GenBank/DDBJ databases">
        <title>Complete Genome Sequence of Pseudoalteromonas sp. Strain OCN003 Isolated from Kaneohe Bay, Oahu, Hawaii.</title>
        <authorList>
            <person name="Beurmann S."/>
            <person name="Videau P."/>
            <person name="Ushijima B."/>
            <person name="Smith A.M."/>
            <person name="Aeby G.S."/>
            <person name="Callahan S.M."/>
            <person name="Belcaid M."/>
        </authorList>
    </citation>
    <scope>NUCLEOTIDE SEQUENCE [LARGE SCALE GENOMIC DNA]</scope>
    <source>
        <strain evidence="2 3">OCN003</strain>
    </source>
</reference>
<dbReference type="EMBL" id="CP009889">
    <property type="protein sequence ID" value="AIY66523.1"/>
    <property type="molecule type" value="Genomic_DNA"/>
</dbReference>
<organism evidence="2 3">
    <name type="scientific">Pseudoalteromonas piratica</name>
    <dbReference type="NCBI Taxonomy" id="1348114"/>
    <lineage>
        <taxon>Bacteria</taxon>
        <taxon>Pseudomonadati</taxon>
        <taxon>Pseudomonadota</taxon>
        <taxon>Gammaproteobacteria</taxon>
        <taxon>Alteromonadales</taxon>
        <taxon>Pseudoalteromonadaceae</taxon>
        <taxon>Pseudoalteromonas</taxon>
    </lineage>
</organism>
<gene>
    <name evidence="2" type="ORF">OM33_15355</name>
</gene>
<dbReference type="STRING" id="1348114.OM33_15355"/>
<keyword evidence="1" id="KW-0812">Transmembrane</keyword>
<feature type="transmembrane region" description="Helical" evidence="1">
    <location>
        <begin position="60"/>
        <end position="79"/>
    </location>
</feature>
<proteinExistence type="predicted"/>
<keyword evidence="1" id="KW-0472">Membrane</keyword>
<evidence type="ECO:0000313" key="3">
    <source>
        <dbReference type="Proteomes" id="UP000030341"/>
    </source>
</evidence>
<keyword evidence="3" id="KW-1185">Reference proteome</keyword>
<dbReference type="KEGG" id="pseo:OM33_15355"/>
<dbReference type="AlphaFoldDB" id="A0A0A7EIZ2"/>
<name>A0A0A7EIZ2_9GAMM</name>
<keyword evidence="1" id="KW-1133">Transmembrane helix</keyword>
<dbReference type="HOGENOM" id="CLU_197561_0_0_6"/>
<accession>A0A0A7EIZ2</accession>
<sequence length="80" mass="9611">MEYFILAKNREIAAIPADRKLFLTYQKLGYRFVEKTQSCDEKTALANAQRKYNHTRNYKLIFSLVTVFLAYWLYFYLLLA</sequence>
<protein>
    <submittedName>
        <fullName evidence="2">Uncharacterized protein</fullName>
    </submittedName>
</protein>